<gene>
    <name evidence="1" type="ORF">F5148DRAFT_1274420</name>
</gene>
<protein>
    <submittedName>
        <fullName evidence="1">FAD/NAD-P-binding domain-containing protein</fullName>
    </submittedName>
</protein>
<dbReference type="EMBL" id="JAGFNK010000027">
    <property type="protein sequence ID" value="KAI9511080.1"/>
    <property type="molecule type" value="Genomic_DNA"/>
</dbReference>
<name>A0ACC0UID5_9AGAM</name>
<keyword evidence="2" id="KW-1185">Reference proteome</keyword>
<evidence type="ECO:0000313" key="2">
    <source>
        <dbReference type="Proteomes" id="UP001207468"/>
    </source>
</evidence>
<dbReference type="Proteomes" id="UP001207468">
    <property type="component" value="Unassembled WGS sequence"/>
</dbReference>
<evidence type="ECO:0000313" key="1">
    <source>
        <dbReference type="EMBL" id="KAI9511080.1"/>
    </source>
</evidence>
<proteinExistence type="predicted"/>
<organism evidence="1 2">
    <name type="scientific">Russula earlei</name>
    <dbReference type="NCBI Taxonomy" id="71964"/>
    <lineage>
        <taxon>Eukaryota</taxon>
        <taxon>Fungi</taxon>
        <taxon>Dikarya</taxon>
        <taxon>Basidiomycota</taxon>
        <taxon>Agaricomycotina</taxon>
        <taxon>Agaricomycetes</taxon>
        <taxon>Russulales</taxon>
        <taxon>Russulaceae</taxon>
        <taxon>Russula</taxon>
    </lineage>
</organism>
<comment type="caution">
    <text evidence="1">The sequence shown here is derived from an EMBL/GenBank/DDBJ whole genome shotgun (WGS) entry which is preliminary data.</text>
</comment>
<reference evidence="1" key="1">
    <citation type="submission" date="2021-03" db="EMBL/GenBank/DDBJ databases">
        <title>Evolutionary priming and transition to the ectomycorrhizal habit in an iconic lineage of mushroom-forming fungi: is preadaptation a requirement?</title>
        <authorList>
            <consortium name="DOE Joint Genome Institute"/>
            <person name="Looney B.P."/>
            <person name="Miyauchi S."/>
            <person name="Morin E."/>
            <person name="Drula E."/>
            <person name="Courty P.E."/>
            <person name="Chicoki N."/>
            <person name="Fauchery L."/>
            <person name="Kohler A."/>
            <person name="Kuo A."/>
            <person name="LaButti K."/>
            <person name="Pangilinan J."/>
            <person name="Lipzen A."/>
            <person name="Riley R."/>
            <person name="Andreopoulos W."/>
            <person name="He G."/>
            <person name="Johnson J."/>
            <person name="Barry K.W."/>
            <person name="Grigoriev I.V."/>
            <person name="Nagy L."/>
            <person name="Hibbett D."/>
            <person name="Henrissat B."/>
            <person name="Matheny P.B."/>
            <person name="Labbe J."/>
            <person name="Martin A.F."/>
        </authorList>
    </citation>
    <scope>NUCLEOTIDE SEQUENCE</scope>
    <source>
        <strain evidence="1">BPL698</strain>
    </source>
</reference>
<sequence length="465" mass="52649">MNKRPLPHPSRTHESAKKATLLIRFVVIGGGAAGLACAVALRRVGHRVIVLEKGPDFVGPSKHRGIRMPPNMTKIFNYWGMRDKVGEIGVVTERVVMSRLETAYLLGIHCWEREMLLEAGGEFIALYHSQLRLMLLETALELGAETRINAEVVEIAEDCRSIRLACGEVLEADVIVGADGSRGMCRRLVIPQDPPKGTGIMLFNSIIPADRIHADPELRTLVQQEQVSQWAWFGHDRASVCFPVGPSKDLAWYFFVRDQGAKEGWDDVLTPEQFAPYVRGSEPRLQKLARLARPALTRMMVRDFPEDWVHDTGRLVLVGSAAHPFPPGIIYGPSMSLEDASVLAKLFSHLRDEEQIPSFLYAFQNLREGRCMKNRLLDVSNIQFMMEPEGEGTARRDMMMRAKHDQDSNVAQWDHNRELFGYDAEDEADNWWVQWGLLQERAKASQWEDDKHLGLFSLDVDVRLS</sequence>
<accession>A0ACC0UID5</accession>